<sequence>MGKAEQHFEERTDAGIGSPHSEASKMLEAALQQMDGIISETEQQVHIVSDSPNSSTRRLIYENVFMTLLDFVSQKQQVFFT</sequence>
<reference evidence="2" key="2">
    <citation type="submission" date="2023-05" db="EMBL/GenBank/DDBJ databases">
        <authorList>
            <person name="Fouks B."/>
        </authorList>
    </citation>
    <scope>NUCLEOTIDE SEQUENCE</scope>
    <source>
        <strain evidence="2">Stay&amp;Tobe</strain>
        <tissue evidence="2">Testes</tissue>
    </source>
</reference>
<comment type="caution">
    <text evidence="2">The sequence shown here is derived from an EMBL/GenBank/DDBJ whole genome shotgun (WGS) entry which is preliminary data.</text>
</comment>
<evidence type="ECO:0000256" key="1">
    <source>
        <dbReference type="SAM" id="MobiDB-lite"/>
    </source>
</evidence>
<keyword evidence="3" id="KW-1185">Reference proteome</keyword>
<dbReference type="EMBL" id="JASPKZ010006849">
    <property type="protein sequence ID" value="KAJ9586710.1"/>
    <property type="molecule type" value="Genomic_DNA"/>
</dbReference>
<dbReference type="AlphaFoldDB" id="A0AAD7ZU51"/>
<protein>
    <submittedName>
        <fullName evidence="2">Uncharacterized protein</fullName>
    </submittedName>
</protein>
<reference evidence="2" key="1">
    <citation type="journal article" date="2023" name="IScience">
        <title>Live-bearing cockroach genome reveals convergent evolutionary mechanisms linked to viviparity in insects and beyond.</title>
        <authorList>
            <person name="Fouks B."/>
            <person name="Harrison M.C."/>
            <person name="Mikhailova A.A."/>
            <person name="Marchal E."/>
            <person name="English S."/>
            <person name="Carruthers M."/>
            <person name="Jennings E.C."/>
            <person name="Chiamaka E.L."/>
            <person name="Frigard R.A."/>
            <person name="Pippel M."/>
            <person name="Attardo G.M."/>
            <person name="Benoit J.B."/>
            <person name="Bornberg-Bauer E."/>
            <person name="Tobe S.S."/>
        </authorList>
    </citation>
    <scope>NUCLEOTIDE SEQUENCE</scope>
    <source>
        <strain evidence="2">Stay&amp;Tobe</strain>
    </source>
</reference>
<feature type="non-terminal residue" evidence="2">
    <location>
        <position position="1"/>
    </location>
</feature>
<organism evidence="2 3">
    <name type="scientific">Diploptera punctata</name>
    <name type="common">Pacific beetle cockroach</name>
    <dbReference type="NCBI Taxonomy" id="6984"/>
    <lineage>
        <taxon>Eukaryota</taxon>
        <taxon>Metazoa</taxon>
        <taxon>Ecdysozoa</taxon>
        <taxon>Arthropoda</taxon>
        <taxon>Hexapoda</taxon>
        <taxon>Insecta</taxon>
        <taxon>Pterygota</taxon>
        <taxon>Neoptera</taxon>
        <taxon>Polyneoptera</taxon>
        <taxon>Dictyoptera</taxon>
        <taxon>Blattodea</taxon>
        <taxon>Blaberoidea</taxon>
        <taxon>Blaberidae</taxon>
        <taxon>Diplopterinae</taxon>
        <taxon>Diploptera</taxon>
    </lineage>
</organism>
<feature type="region of interest" description="Disordered" evidence="1">
    <location>
        <begin position="1"/>
        <end position="23"/>
    </location>
</feature>
<accession>A0AAD7ZU51</accession>
<name>A0AAD7ZU51_DIPPU</name>
<gene>
    <name evidence="2" type="ORF">L9F63_019693</name>
</gene>
<evidence type="ECO:0000313" key="3">
    <source>
        <dbReference type="Proteomes" id="UP001233999"/>
    </source>
</evidence>
<feature type="compositionally biased region" description="Basic and acidic residues" evidence="1">
    <location>
        <begin position="1"/>
        <end position="13"/>
    </location>
</feature>
<proteinExistence type="predicted"/>
<dbReference type="Proteomes" id="UP001233999">
    <property type="component" value="Unassembled WGS sequence"/>
</dbReference>
<evidence type="ECO:0000313" key="2">
    <source>
        <dbReference type="EMBL" id="KAJ9586710.1"/>
    </source>
</evidence>